<dbReference type="PROSITE" id="PS51257">
    <property type="entry name" value="PROKAR_LIPOPROTEIN"/>
    <property type="match status" value="1"/>
</dbReference>
<dbReference type="Proteomes" id="UP000253324">
    <property type="component" value="Unassembled WGS sequence"/>
</dbReference>
<sequence length="214" mass="23497">MPRKAADCYLYIAWEIDLVRRIFVLPALTIALCSCITQSAIVKDVHVGDQIAYGPVVTAYYAVLEFLQIRPFYSMKSGYGFETRFASYGKASFIEAWSFGKQLDYSKGVSQKGICFQAPCMIEETGLVLLSEADFLAAAQNGFAFALVGKLRRINGKASAQAFGAVLKLKKQLTPAASAIQVIEPPPKPYPDLALELDAKSGELRPREQVLTLD</sequence>
<reference evidence="1 2" key="1">
    <citation type="submission" date="2018-07" db="EMBL/GenBank/DDBJ databases">
        <title>Genomic Encyclopedia of Type Strains, Phase III (KMG-III): the genomes of soil and plant-associated and newly described type strains.</title>
        <authorList>
            <person name="Whitman W."/>
        </authorList>
    </citation>
    <scope>NUCLEOTIDE SEQUENCE [LARGE SCALE GENOMIC DNA]</scope>
    <source>
        <strain evidence="1 2">31-25a</strain>
    </source>
</reference>
<dbReference type="AlphaFoldDB" id="A0A368Z1S5"/>
<organism evidence="1 2">
    <name type="scientific">Phyllobacterium bourgognense</name>
    <dbReference type="NCBI Taxonomy" id="314236"/>
    <lineage>
        <taxon>Bacteria</taxon>
        <taxon>Pseudomonadati</taxon>
        <taxon>Pseudomonadota</taxon>
        <taxon>Alphaproteobacteria</taxon>
        <taxon>Hyphomicrobiales</taxon>
        <taxon>Phyllobacteriaceae</taxon>
        <taxon>Phyllobacterium</taxon>
    </lineage>
</organism>
<evidence type="ECO:0000313" key="2">
    <source>
        <dbReference type="Proteomes" id="UP000253324"/>
    </source>
</evidence>
<dbReference type="EMBL" id="QPJM01000002">
    <property type="protein sequence ID" value="RCW86361.1"/>
    <property type="molecule type" value="Genomic_DNA"/>
</dbReference>
<gene>
    <name evidence="1" type="ORF">C7476_102341</name>
</gene>
<accession>A0A368Z1S5</accession>
<keyword evidence="2" id="KW-1185">Reference proteome</keyword>
<name>A0A368Z1S5_9HYPH</name>
<proteinExistence type="predicted"/>
<evidence type="ECO:0000313" key="1">
    <source>
        <dbReference type="EMBL" id="RCW86361.1"/>
    </source>
</evidence>
<comment type="caution">
    <text evidence="1">The sequence shown here is derived from an EMBL/GenBank/DDBJ whole genome shotgun (WGS) entry which is preliminary data.</text>
</comment>
<protein>
    <submittedName>
        <fullName evidence="1">Uncharacterized protein</fullName>
    </submittedName>
</protein>